<dbReference type="AlphaFoldDB" id="B2IGX2"/>
<proteinExistence type="predicted"/>
<protein>
    <submittedName>
        <fullName evidence="1">Uncharacterized protein</fullName>
    </submittedName>
</protein>
<keyword evidence="2" id="KW-1185">Reference proteome</keyword>
<dbReference type="KEGG" id="bid:Bind_3666"/>
<sequence>MHLQKDEHQTFRCDPIRRSPILSRHIATTMSEILQRKARIDAAITQHDATAFVQALLGWLEATAYLKVLPELHKLGLGKGPIPTLSEADLREESLRNTADDTVMAYCIAAALAGDKPGLDALHAQMSRRFGPLYPGSSAVAHCIQVIDPIVTLDDAVGQFLKTLYEGKAIDTRDIWNIGLRLLQRLRSSNFVHELTPLVAVWLRAQWSRAIEQQRFNLVRPRVSVPAIEGALADPRDDQPFIAALLLASASAIDQDIEPEYRKQLAAIAERKS</sequence>
<accession>B2IGX2</accession>
<reference evidence="2" key="1">
    <citation type="submission" date="2008-03" db="EMBL/GenBank/DDBJ databases">
        <title>Complete sequence of chromosome of Beijerinckia indica subsp. indica ATCC 9039.</title>
        <authorList>
            <consortium name="US DOE Joint Genome Institute"/>
            <person name="Copeland A."/>
            <person name="Lucas S."/>
            <person name="Lapidus A."/>
            <person name="Glavina del Rio T."/>
            <person name="Dalin E."/>
            <person name="Tice H."/>
            <person name="Bruce D."/>
            <person name="Goodwin L."/>
            <person name="Pitluck S."/>
            <person name="LaButti K."/>
            <person name="Schmutz J."/>
            <person name="Larimer F."/>
            <person name="Land M."/>
            <person name="Hauser L."/>
            <person name="Kyrpides N."/>
            <person name="Mikhailova N."/>
            <person name="Dunfield P.F."/>
            <person name="Dedysh S.N."/>
            <person name="Liesack W."/>
            <person name="Saw J.H."/>
            <person name="Alam M."/>
            <person name="Chen Y."/>
            <person name="Murrell J.C."/>
            <person name="Richardson P."/>
        </authorList>
    </citation>
    <scope>NUCLEOTIDE SEQUENCE [LARGE SCALE GENOMIC DNA]</scope>
    <source>
        <strain evidence="2">ATCC 9039 / DSM 1715 / NCIMB 8712</strain>
    </source>
</reference>
<evidence type="ECO:0000313" key="2">
    <source>
        <dbReference type="Proteomes" id="UP000001695"/>
    </source>
</evidence>
<reference evidence="1 2" key="2">
    <citation type="journal article" date="2010" name="J. Bacteriol.">
        <title>Complete genome sequence of Beijerinckia indica subsp. indica.</title>
        <authorList>
            <person name="Tamas I."/>
            <person name="Dedysh S.N."/>
            <person name="Liesack W."/>
            <person name="Stott M.B."/>
            <person name="Alam M."/>
            <person name="Murrell J.C."/>
            <person name="Dunfield P.F."/>
        </authorList>
    </citation>
    <scope>NUCLEOTIDE SEQUENCE [LARGE SCALE GENOMIC DNA]</scope>
    <source>
        <strain evidence="2">ATCC 9039 / DSM 1715 / NCIMB 8712</strain>
    </source>
</reference>
<dbReference type="Proteomes" id="UP000001695">
    <property type="component" value="Chromosome"/>
</dbReference>
<dbReference type="eggNOG" id="ENOG502ZC7Z">
    <property type="taxonomic scope" value="Bacteria"/>
</dbReference>
<dbReference type="HOGENOM" id="CLU_1110422_0_0_5"/>
<organism evidence="1 2">
    <name type="scientific">Beijerinckia indica subsp. indica (strain ATCC 9039 / DSM 1715 / NCIMB 8712)</name>
    <dbReference type="NCBI Taxonomy" id="395963"/>
    <lineage>
        <taxon>Bacteria</taxon>
        <taxon>Pseudomonadati</taxon>
        <taxon>Pseudomonadota</taxon>
        <taxon>Alphaproteobacteria</taxon>
        <taxon>Hyphomicrobiales</taxon>
        <taxon>Beijerinckiaceae</taxon>
        <taxon>Beijerinckia</taxon>
    </lineage>
</organism>
<evidence type="ECO:0000313" key="1">
    <source>
        <dbReference type="EMBL" id="ACB97218.1"/>
    </source>
</evidence>
<name>B2IGX2_BEII9</name>
<dbReference type="EMBL" id="CP001016">
    <property type="protein sequence ID" value="ACB97218.1"/>
    <property type="molecule type" value="Genomic_DNA"/>
</dbReference>
<gene>
    <name evidence="1" type="ordered locus">Bind_3666</name>
</gene>